<dbReference type="Gene3D" id="3.15.10.10">
    <property type="entry name" value="Bactericidal permeability-increasing protein, domain 1"/>
    <property type="match status" value="1"/>
</dbReference>
<organism evidence="3 4">
    <name type="scientific">Bos mutus grunniens</name>
    <name type="common">Wild yak</name>
    <name type="synonym">Bos grunniens</name>
    <dbReference type="NCBI Taxonomy" id="30521"/>
    <lineage>
        <taxon>Eukaryota</taxon>
        <taxon>Metazoa</taxon>
        <taxon>Chordata</taxon>
        <taxon>Craniata</taxon>
        <taxon>Vertebrata</taxon>
        <taxon>Euteleostomi</taxon>
        <taxon>Mammalia</taxon>
        <taxon>Eutheria</taxon>
        <taxon>Laurasiatheria</taxon>
        <taxon>Artiodactyla</taxon>
        <taxon>Ruminantia</taxon>
        <taxon>Pecora</taxon>
        <taxon>Bovidae</taxon>
        <taxon>Bovinae</taxon>
        <taxon>Bos</taxon>
    </lineage>
</organism>
<dbReference type="PANTHER" id="PTHR46019">
    <property type="entry name" value="BPI FOLD-CONTAINING FAMILY B MEMBER 4-RELATED"/>
    <property type="match status" value="1"/>
</dbReference>
<dbReference type="GeneTree" id="ENSGT00940000170884"/>
<keyword evidence="2" id="KW-0732">Signal</keyword>
<evidence type="ECO:0000313" key="3">
    <source>
        <dbReference type="Ensembl" id="ENSBGRP00000009383.1"/>
    </source>
</evidence>
<reference evidence="3" key="1">
    <citation type="submission" date="2019-05" db="EMBL/GenBank/DDBJ databases">
        <authorList>
            <person name="Zhang S."/>
            <person name="Liu J."/>
        </authorList>
    </citation>
    <scope>NUCLEOTIDE SEQUENCE [LARGE SCALE GENOMIC DNA]</scope>
</reference>
<evidence type="ECO:0008006" key="5">
    <source>
        <dbReference type="Google" id="ProtNLM"/>
    </source>
</evidence>
<keyword evidence="4" id="KW-1185">Reference proteome</keyword>
<evidence type="ECO:0000256" key="1">
    <source>
        <dbReference type="ARBA" id="ARBA00007292"/>
    </source>
</evidence>
<protein>
    <recommendedName>
        <fullName evidence="5">Lipid-binding serum glycoprotein N-terminal domain-containing protein</fullName>
    </recommendedName>
</protein>
<feature type="chain" id="PRO_5034320830" description="Lipid-binding serum glycoprotein N-terminal domain-containing protein" evidence="2">
    <location>
        <begin position="20"/>
        <end position="509"/>
    </location>
</feature>
<reference evidence="3" key="2">
    <citation type="submission" date="2025-08" db="UniProtKB">
        <authorList>
            <consortium name="Ensembl"/>
        </authorList>
    </citation>
    <scope>IDENTIFICATION</scope>
</reference>
<name>A0A8B9WLD7_BOSMU</name>
<accession>A0A8B9WLD7</accession>
<dbReference type="InterPro" id="IPR051660">
    <property type="entry name" value="BPI_fold-BPI/LBP"/>
</dbReference>
<evidence type="ECO:0000256" key="2">
    <source>
        <dbReference type="SAM" id="SignalP"/>
    </source>
</evidence>
<evidence type="ECO:0000313" key="4">
    <source>
        <dbReference type="Proteomes" id="UP000694520"/>
    </source>
</evidence>
<reference evidence="3" key="3">
    <citation type="submission" date="2025-09" db="UniProtKB">
        <authorList>
            <consortium name="Ensembl"/>
        </authorList>
    </citation>
    <scope>IDENTIFICATION</scope>
</reference>
<proteinExistence type="inferred from homology"/>
<dbReference type="Ensembl" id="ENSBGRT00000010805.1">
    <property type="protein sequence ID" value="ENSBGRP00000009383.1"/>
    <property type="gene ID" value="ENSBGRG00000005792.1"/>
</dbReference>
<feature type="signal peptide" evidence="2">
    <location>
        <begin position="1"/>
        <end position="19"/>
    </location>
</feature>
<dbReference type="AlphaFoldDB" id="A0A8B9WLD7"/>
<dbReference type="PANTHER" id="PTHR46019:SF7">
    <property type="entry name" value="BPI FOLD CONTAINING FAMILY B, MEMBER 5"/>
    <property type="match status" value="1"/>
</dbReference>
<sequence length="509" mass="56093">MLLFWGPLLCWGLLPQVQGEAQHFVFMRISKDQLETDISDLLFKHHVLDRVTRIPVRGDAGEGIAILDHMPFVRKGLSRKSSGLDLPLIRGLLLGQSLSPLGELLQLGGLVIEDSEGPEATLQVLSDSLLQVTLRSKLYLSLQRILRLRVIKNIRIGARLEQTGNKTHVAFEECHTPPGYLSIEVLEQMNPLLVNEALWLVTFRRKRNFYCFAASPHHSVHPPGRLGPSLHFLSAAPASSGPEDFQYYVTATEFTEKAILMKVQLVTPCSPGQRVPRPDHLAPKPFPKLAQGSLADLVFSLETYNDILSCLYTSKEIHVNPQDPVAANLIQLLSLSALEPEPKTSDQSRGNVGLTISIPDPPIVHLDGHTASIIQPGSLVLVGSSNTSPISVSWKLLSNAVFSSKNRELKLQFTPNRVLPHHNSERHCLSTQACIPRREPHQPCLQPHTDSWLPRLRTVETLKSGGCRGWQMAGGRGATCALLFFAQAAGGNKSLEWGEEGLHTEVGVT</sequence>
<comment type="similarity">
    <text evidence="1">Belongs to the BPI/LBP/Plunc superfamily. BPI/LBP family.</text>
</comment>
<dbReference type="Proteomes" id="UP000694520">
    <property type="component" value="Chromosome 12"/>
</dbReference>